<reference evidence="3 4" key="1">
    <citation type="journal article" date="2022" name="bioRxiv">
        <title>Genomics of Preaxostyla Flagellates Illuminates Evolutionary Transitions and the Path Towards Mitochondrial Loss.</title>
        <authorList>
            <person name="Novak L.V.F."/>
            <person name="Treitli S.C."/>
            <person name="Pyrih J."/>
            <person name="Halakuc P."/>
            <person name="Pipaliya S.V."/>
            <person name="Vacek V."/>
            <person name="Brzon O."/>
            <person name="Soukal P."/>
            <person name="Eme L."/>
            <person name="Dacks J.B."/>
            <person name="Karnkowska A."/>
            <person name="Elias M."/>
            <person name="Hampl V."/>
        </authorList>
    </citation>
    <scope>NUCLEOTIDE SEQUENCE [LARGE SCALE GENOMIC DNA]</scope>
    <source>
        <strain evidence="3">NAU3</strain>
        <tissue evidence="3">Gut</tissue>
    </source>
</reference>
<feature type="transmembrane region" description="Helical" evidence="1">
    <location>
        <begin position="924"/>
        <end position="945"/>
    </location>
</feature>
<gene>
    <name evidence="3" type="ORF">BLNAU_10531</name>
</gene>
<evidence type="ECO:0000313" key="3">
    <source>
        <dbReference type="EMBL" id="KAK2954511.1"/>
    </source>
</evidence>
<feature type="signal peptide" evidence="2">
    <location>
        <begin position="1"/>
        <end position="15"/>
    </location>
</feature>
<keyword evidence="1" id="KW-0812">Transmembrane</keyword>
<protein>
    <submittedName>
        <fullName evidence="3">Uncharacterized protein</fullName>
    </submittedName>
</protein>
<proteinExistence type="predicted"/>
<dbReference type="EMBL" id="JARBJD010000077">
    <property type="protein sequence ID" value="KAK2954511.1"/>
    <property type="molecule type" value="Genomic_DNA"/>
</dbReference>
<evidence type="ECO:0000256" key="2">
    <source>
        <dbReference type="SAM" id="SignalP"/>
    </source>
</evidence>
<dbReference type="Proteomes" id="UP001281761">
    <property type="component" value="Unassembled WGS sequence"/>
</dbReference>
<name>A0ABQ9XQV0_9EUKA</name>
<keyword evidence="4" id="KW-1185">Reference proteome</keyword>
<feature type="chain" id="PRO_5046458572" evidence="2">
    <location>
        <begin position="16"/>
        <end position="954"/>
    </location>
</feature>
<dbReference type="InterPro" id="IPR011050">
    <property type="entry name" value="Pectin_lyase_fold/virulence"/>
</dbReference>
<comment type="caution">
    <text evidence="3">The sequence shown here is derived from an EMBL/GenBank/DDBJ whole genome shotgun (WGS) entry which is preliminary data.</text>
</comment>
<sequence>MINICLLLFTGMSACLNTSMSPQLLSTILNANSDFSTPTLCGTLSISLTRGNYIRDDIEIAHRLIELTGQPWKENDNLKTRLIASPQSDVDEVSDERNNPHIWSCIFSLTNSTLSLKWMDVSLVDNSIEGRQQMSNAEAPRLATVSSSMLTISDSRLEVSPWTSAIVISGSIFDESAPKSSVVVQKCSIWNDIGEMRGVVETSAFPDIGTSPSISIVGCSFDSLAVLGNDGIGLSLTRTARKRVEIVGRISTSLIGCSFVNMSSIGSSRQPQLSHLNQKMLGCVVSLTSSHLSGSTIRDVNNGGSLLCSNSSFSSLLSSPHTDTNADRPTVVFTPGEYTAEDYEDGTRYILDKDSGDASSITSFSHCVFTGSKYESTSPLSISDYKGTFFILSCSFTGVKSTALYVVSRVLVSHTYLTINSTNFTSCSSWSCGATYINQMNNALVHSCRFEDCSATNGEGGGLYLHSMNSPSDARGKQFQVVDCLFADCTAKGSGGGISTYGYLDLSVVGTKFEWCESVSEYDYEMGGGIRAYAESALTVERSQFIQCSSKGSGGAIAAIYRTEISLSDLLVKNCHSETIGAISISRPDRSKPLSFSRLFFDGNSIGEVTTFNHWSMNFKADTTKFTDLIIMYNNDPPYPTFTFDDCYTTTIPDSTGMYTLLQNPESGKYEYGRYFNAEFNKIGPFLTSAPTTRMNGENGKIEMEIEGKTPLTSQEYEVRVSESDGTETGFRMLFSDGTGTLVSGSEDKLKFNTSYTITSIVGIVPSSSSSSSLSNGITIPFAAWAFNISLNPSFLTFTTPPPPPTLDWSISNLAADDSKFAYVILVFSEKVKGSYEIVVEERGKDVTLTVPILEDAKGGESGKFIVVGEDRLLTHDTTYTIKSIDRTPGTDSMFVLMNETITFHIPKSTFDPKKSMSPETKRLLSWMIPVIACVLVGVVLAIVIDRVGRREIF</sequence>
<keyword evidence="1" id="KW-0472">Membrane</keyword>
<dbReference type="SUPFAM" id="SSF51126">
    <property type="entry name" value="Pectin lyase-like"/>
    <property type="match status" value="1"/>
</dbReference>
<keyword evidence="2" id="KW-0732">Signal</keyword>
<accession>A0ABQ9XQV0</accession>
<keyword evidence="1" id="KW-1133">Transmembrane helix</keyword>
<evidence type="ECO:0000313" key="4">
    <source>
        <dbReference type="Proteomes" id="UP001281761"/>
    </source>
</evidence>
<organism evidence="3 4">
    <name type="scientific">Blattamonas nauphoetae</name>
    <dbReference type="NCBI Taxonomy" id="2049346"/>
    <lineage>
        <taxon>Eukaryota</taxon>
        <taxon>Metamonada</taxon>
        <taxon>Preaxostyla</taxon>
        <taxon>Oxymonadida</taxon>
        <taxon>Blattamonas</taxon>
    </lineage>
</organism>
<evidence type="ECO:0000256" key="1">
    <source>
        <dbReference type="SAM" id="Phobius"/>
    </source>
</evidence>